<dbReference type="Proteomes" id="UP001528411">
    <property type="component" value="Unassembled WGS sequence"/>
</dbReference>
<accession>A0ABT5F824</accession>
<protein>
    <submittedName>
        <fullName evidence="1">Uncharacterized protein</fullName>
    </submittedName>
</protein>
<comment type="caution">
    <text evidence="1">The sequence shown here is derived from an EMBL/GenBank/DDBJ whole genome shotgun (WGS) entry which is preliminary data.</text>
</comment>
<dbReference type="RefSeq" id="WP_272179496.1">
    <property type="nucleotide sequence ID" value="NZ_JAQOMS010000002.1"/>
</dbReference>
<organism evidence="1 2">
    <name type="scientific">Psychrosphaera algicola</name>
    <dbReference type="NCBI Taxonomy" id="3023714"/>
    <lineage>
        <taxon>Bacteria</taxon>
        <taxon>Pseudomonadati</taxon>
        <taxon>Pseudomonadota</taxon>
        <taxon>Gammaproteobacteria</taxon>
        <taxon>Alteromonadales</taxon>
        <taxon>Pseudoalteromonadaceae</taxon>
        <taxon>Psychrosphaera</taxon>
    </lineage>
</organism>
<dbReference type="EMBL" id="JAQOMS010000002">
    <property type="protein sequence ID" value="MDC2887686.1"/>
    <property type="molecule type" value="Genomic_DNA"/>
</dbReference>
<sequence>MALWNGPSPNLSMQIKDQYPRNGDFAIRVKASKGYAFDVLALNAKSLTNAKPLAELDKNNTSLKKPAKGVNRFVVLAKNAKRQLVLKNQLKRHKYYYLVQIVKTCLAKLWFRHQRVAVTIFK</sequence>
<proteinExistence type="predicted"/>
<evidence type="ECO:0000313" key="1">
    <source>
        <dbReference type="EMBL" id="MDC2887686.1"/>
    </source>
</evidence>
<name>A0ABT5F824_9GAMM</name>
<evidence type="ECO:0000313" key="2">
    <source>
        <dbReference type="Proteomes" id="UP001528411"/>
    </source>
</evidence>
<reference evidence="1 2" key="1">
    <citation type="submission" date="2023-01" db="EMBL/GenBank/DDBJ databases">
        <title>Psychrosphaera sp. nov., isolated from marine algae.</title>
        <authorList>
            <person name="Bayburt H."/>
            <person name="Choi B.J."/>
            <person name="Kim J.M."/>
            <person name="Choi D.G."/>
            <person name="Jeon C.O."/>
        </authorList>
    </citation>
    <scope>NUCLEOTIDE SEQUENCE [LARGE SCALE GENOMIC DNA]</scope>
    <source>
        <strain evidence="1 2">G1-22</strain>
    </source>
</reference>
<gene>
    <name evidence="1" type="ORF">PN838_00970</name>
</gene>
<keyword evidence="2" id="KW-1185">Reference proteome</keyword>